<evidence type="ECO:0000256" key="1">
    <source>
        <dbReference type="ARBA" id="ARBA00002663"/>
    </source>
</evidence>
<dbReference type="EC" id="3.1.26.5" evidence="7 8"/>
<comment type="subunit">
    <text evidence="7">Consists of a catalytic RNA component (M1 or rnpB) and a protein subunit.</text>
</comment>
<dbReference type="Gene3D" id="3.30.230.10">
    <property type="match status" value="1"/>
</dbReference>
<dbReference type="HAMAP" id="MF_00227">
    <property type="entry name" value="RNase_P"/>
    <property type="match status" value="1"/>
</dbReference>
<gene>
    <name evidence="7" type="primary">rnpA</name>
    <name evidence="9" type="ORF">B0D84_01930</name>
</gene>
<keyword evidence="2 7" id="KW-0819">tRNA processing</keyword>
<name>A0A657PPU9_9GAMM</name>
<dbReference type="GO" id="GO:0030677">
    <property type="term" value="C:ribonuclease P complex"/>
    <property type="evidence" value="ECO:0007669"/>
    <property type="project" value="TreeGrafter"/>
</dbReference>
<dbReference type="InterPro" id="IPR014721">
    <property type="entry name" value="Ribsml_uS5_D2-typ_fold_subgr"/>
</dbReference>
<dbReference type="PANTHER" id="PTHR33992">
    <property type="entry name" value="RIBONUCLEASE P PROTEIN COMPONENT"/>
    <property type="match status" value="1"/>
</dbReference>
<dbReference type="EMBL" id="MUIE01000143">
    <property type="protein sequence ID" value="OQX35949.1"/>
    <property type="molecule type" value="Genomic_DNA"/>
</dbReference>
<evidence type="ECO:0000313" key="10">
    <source>
        <dbReference type="Proteomes" id="UP000243361"/>
    </source>
</evidence>
<comment type="caution">
    <text evidence="9">The sequence shown here is derived from an EMBL/GenBank/DDBJ whole genome shotgun (WGS) entry which is preliminary data.</text>
</comment>
<dbReference type="PANTHER" id="PTHR33992:SF1">
    <property type="entry name" value="RIBONUCLEASE P PROTEIN COMPONENT"/>
    <property type="match status" value="1"/>
</dbReference>
<dbReference type="GO" id="GO:0042781">
    <property type="term" value="F:3'-tRNA processing endoribonuclease activity"/>
    <property type="evidence" value="ECO:0007669"/>
    <property type="project" value="TreeGrafter"/>
</dbReference>
<accession>A0A657PPU9</accession>
<evidence type="ECO:0000256" key="2">
    <source>
        <dbReference type="ARBA" id="ARBA00022694"/>
    </source>
</evidence>
<evidence type="ECO:0000256" key="4">
    <source>
        <dbReference type="ARBA" id="ARBA00022759"/>
    </source>
</evidence>
<proteinExistence type="inferred from homology"/>
<comment type="catalytic activity">
    <reaction evidence="7">
        <text>Endonucleolytic cleavage of RNA, removing 5'-extranucleotides from tRNA precursor.</text>
        <dbReference type="EC" id="3.1.26.5"/>
    </reaction>
</comment>
<dbReference type="AlphaFoldDB" id="A0A657PPU9"/>
<dbReference type="Pfam" id="PF00825">
    <property type="entry name" value="Ribonuclease_P"/>
    <property type="match status" value="1"/>
</dbReference>
<evidence type="ECO:0000256" key="8">
    <source>
        <dbReference type="NCBIfam" id="TIGR00188"/>
    </source>
</evidence>
<dbReference type="GO" id="GO:0001682">
    <property type="term" value="P:tRNA 5'-leader removal"/>
    <property type="evidence" value="ECO:0007669"/>
    <property type="project" value="UniProtKB-UniRule"/>
</dbReference>
<dbReference type="InterPro" id="IPR020568">
    <property type="entry name" value="Ribosomal_Su5_D2-typ_SF"/>
</dbReference>
<dbReference type="SUPFAM" id="SSF54211">
    <property type="entry name" value="Ribosomal protein S5 domain 2-like"/>
    <property type="match status" value="1"/>
</dbReference>
<keyword evidence="10" id="KW-1185">Reference proteome</keyword>
<reference evidence="9" key="1">
    <citation type="submission" date="2017-02" db="EMBL/GenBank/DDBJ databases">
        <title>Novel co-symbiosis in the unique lucinid bivalve Phacoides pectinatus.</title>
        <authorList>
            <person name="Lim S.J."/>
            <person name="Davis B.G."/>
            <person name="Gill D.E."/>
            <person name="Engel A.S."/>
            <person name="Anderson L.C."/>
            <person name="Campbell B.J."/>
        </authorList>
    </citation>
    <scope>NUCLEOTIDE SEQUENCE [LARGE SCALE GENOMIC DNA]</scope>
    <source>
        <strain evidence="9">LUC13016_P6</strain>
    </source>
</reference>
<comment type="similarity">
    <text evidence="7">Belongs to the RnpA family.</text>
</comment>
<keyword evidence="4 7" id="KW-0255">Endonuclease</keyword>
<organism evidence="9 10">
    <name type="scientific">Candidatus Sedimenticola endophacoides</name>
    <dbReference type="NCBI Taxonomy" id="2548426"/>
    <lineage>
        <taxon>Bacteria</taxon>
        <taxon>Pseudomonadati</taxon>
        <taxon>Pseudomonadota</taxon>
        <taxon>Gammaproteobacteria</taxon>
        <taxon>Chromatiales</taxon>
        <taxon>Sedimenticolaceae</taxon>
        <taxon>Sedimenticola</taxon>
    </lineage>
</organism>
<dbReference type="NCBIfam" id="TIGR00188">
    <property type="entry name" value="rnpA"/>
    <property type="match status" value="1"/>
</dbReference>
<dbReference type="Proteomes" id="UP000243361">
    <property type="component" value="Unassembled WGS sequence"/>
</dbReference>
<keyword evidence="5 7" id="KW-0378">Hydrolase</keyword>
<sequence length="125" mass="14772">MHRPLHPHEARFPRGARLLKPAEFSRVFKQAVRSADDCFTILCRRSDQGRARLGLAIAKKSVKRAVDRNRLKRVVRESFRHHQRHLHGIDCVVMARRELPLGDRRRLNGSLEQHWKRLARRCNET</sequence>
<dbReference type="PROSITE" id="PS00648">
    <property type="entry name" value="RIBONUCLEASE_P"/>
    <property type="match status" value="1"/>
</dbReference>
<dbReference type="InterPro" id="IPR020539">
    <property type="entry name" value="RNase_P_CS"/>
</dbReference>
<evidence type="ECO:0000256" key="5">
    <source>
        <dbReference type="ARBA" id="ARBA00022801"/>
    </source>
</evidence>
<keyword evidence="3 7" id="KW-0540">Nuclease</keyword>
<evidence type="ECO:0000313" key="9">
    <source>
        <dbReference type="EMBL" id="OQX35949.1"/>
    </source>
</evidence>
<evidence type="ECO:0000256" key="3">
    <source>
        <dbReference type="ARBA" id="ARBA00022722"/>
    </source>
</evidence>
<dbReference type="InterPro" id="IPR000100">
    <property type="entry name" value="RNase_P"/>
</dbReference>
<protein>
    <recommendedName>
        <fullName evidence="7 8">Ribonuclease P protein component</fullName>
        <shortName evidence="7">RNase P protein</shortName>
        <shortName evidence="7">RNaseP protein</shortName>
        <ecNumber evidence="7 8">3.1.26.5</ecNumber>
    </recommendedName>
    <alternativeName>
        <fullName evidence="7">Protein C5</fullName>
    </alternativeName>
</protein>
<keyword evidence="6 7" id="KW-0694">RNA-binding</keyword>
<evidence type="ECO:0000256" key="7">
    <source>
        <dbReference type="HAMAP-Rule" id="MF_00227"/>
    </source>
</evidence>
<comment type="function">
    <text evidence="1 7">RNaseP catalyzes the removal of the 5'-leader sequence from pre-tRNA to produce the mature 5'-terminus. It can also cleave other RNA substrates such as 4.5S RNA. The protein component plays an auxiliary but essential role in vivo by binding to the 5'-leader sequence and broadening the substrate specificity of the ribozyme.</text>
</comment>
<evidence type="ECO:0000256" key="6">
    <source>
        <dbReference type="ARBA" id="ARBA00022884"/>
    </source>
</evidence>
<dbReference type="GO" id="GO:0004526">
    <property type="term" value="F:ribonuclease P activity"/>
    <property type="evidence" value="ECO:0007669"/>
    <property type="project" value="UniProtKB-UniRule"/>
</dbReference>
<dbReference type="GO" id="GO:0000049">
    <property type="term" value="F:tRNA binding"/>
    <property type="evidence" value="ECO:0007669"/>
    <property type="project" value="UniProtKB-UniRule"/>
</dbReference>